<dbReference type="PRINTS" id="PR00625">
    <property type="entry name" value="JDOMAIN"/>
</dbReference>
<feature type="domain" description="J" evidence="2">
    <location>
        <begin position="80"/>
        <end position="148"/>
    </location>
</feature>
<dbReference type="Pfam" id="PF00226">
    <property type="entry name" value="DnaJ"/>
    <property type="match status" value="1"/>
</dbReference>
<evidence type="ECO:0000313" key="3">
    <source>
        <dbReference type="EMBL" id="KAK7544956.1"/>
    </source>
</evidence>
<dbReference type="SUPFAM" id="SSF46565">
    <property type="entry name" value="Chaperone J-domain"/>
    <property type="match status" value="1"/>
</dbReference>
<dbReference type="Gene3D" id="1.10.287.110">
    <property type="entry name" value="DnaJ domain"/>
    <property type="match status" value="1"/>
</dbReference>
<reference evidence="3 4" key="1">
    <citation type="submission" date="2024-04" db="EMBL/GenBank/DDBJ databases">
        <title>Phyllosticta paracitricarpa is synonymous to the EU quarantine fungus P. citricarpa based on phylogenomic analyses.</title>
        <authorList>
            <consortium name="Lawrence Berkeley National Laboratory"/>
            <person name="Van ingen-buijs V.A."/>
            <person name="Van westerhoven A.C."/>
            <person name="Haridas S."/>
            <person name="Skiadas P."/>
            <person name="Martin F."/>
            <person name="Groenewald J.Z."/>
            <person name="Crous P.W."/>
            <person name="Seidl M.F."/>
        </authorList>
    </citation>
    <scope>NUCLEOTIDE SEQUENCE [LARGE SCALE GENOMIC DNA]</scope>
    <source>
        <strain evidence="3 4">CPC 17464</strain>
    </source>
</reference>
<dbReference type="InterPro" id="IPR001623">
    <property type="entry name" value="DnaJ_domain"/>
</dbReference>
<dbReference type="GeneID" id="92031803"/>
<accession>A0ABR1MAR1</accession>
<feature type="transmembrane region" description="Helical" evidence="1">
    <location>
        <begin position="172"/>
        <end position="191"/>
    </location>
</feature>
<proteinExistence type="predicted"/>
<evidence type="ECO:0000313" key="4">
    <source>
        <dbReference type="Proteomes" id="UP001360953"/>
    </source>
</evidence>
<dbReference type="Proteomes" id="UP001360953">
    <property type="component" value="Unassembled WGS sequence"/>
</dbReference>
<feature type="transmembrane region" description="Helical" evidence="1">
    <location>
        <begin position="54"/>
        <end position="69"/>
    </location>
</feature>
<keyword evidence="1" id="KW-0472">Membrane</keyword>
<keyword evidence="4" id="KW-1185">Reference proteome</keyword>
<evidence type="ECO:0000259" key="2">
    <source>
        <dbReference type="PROSITE" id="PS50076"/>
    </source>
</evidence>
<dbReference type="EMBL" id="JBBPEH010000001">
    <property type="protein sequence ID" value="KAK7544956.1"/>
    <property type="molecule type" value="Genomic_DNA"/>
</dbReference>
<organism evidence="3 4">
    <name type="scientific">Phyllosticta citribraziliensis</name>
    <dbReference type="NCBI Taxonomy" id="989973"/>
    <lineage>
        <taxon>Eukaryota</taxon>
        <taxon>Fungi</taxon>
        <taxon>Dikarya</taxon>
        <taxon>Ascomycota</taxon>
        <taxon>Pezizomycotina</taxon>
        <taxon>Dothideomycetes</taxon>
        <taxon>Dothideomycetes incertae sedis</taxon>
        <taxon>Botryosphaeriales</taxon>
        <taxon>Phyllostictaceae</taxon>
        <taxon>Phyllosticta</taxon>
    </lineage>
</organism>
<dbReference type="CDD" id="cd06257">
    <property type="entry name" value="DnaJ"/>
    <property type="match status" value="1"/>
</dbReference>
<comment type="caution">
    <text evidence="3">The sequence shown here is derived from an EMBL/GenBank/DDBJ whole genome shotgun (WGS) entry which is preliminary data.</text>
</comment>
<dbReference type="InterPro" id="IPR052243">
    <property type="entry name" value="Mito_inner_membrane_organizer"/>
</dbReference>
<feature type="transmembrane region" description="Helical" evidence="1">
    <location>
        <begin position="12"/>
        <end position="33"/>
    </location>
</feature>
<sequence length="360" mass="41229">MANWSESQLLSYVAWAFLPKVVNWIQSFLYALFIRAGDPKPQPGSPRWIRHRKIIHSGVIVAYMLYSIYESDWELQRASDFYQALGVPVDASERIIQSRFRRLTVLHHPDKVTSEKARPAAEAYYVYLKLARDTLVDPAKRFAYDRFGPDILEWKQCVTIRDFIFHGAQRAVAPYVAGGAIMVLLGMLGYLQWGRYWRYLATAAMIVFEAYTITRPEFPLMISKVINPLFAMFKLHPPLLPFQLRTIARRFIISLFIAMTQIAPVFSDPGREAQDTQKAQQQQLDRLSQITALADRDAQALLTLETMPFTSEDGKVDLRGKVKDWLVQNSIRSDRVVRDAMGNALRRRREGAPAGARGTT</sequence>
<dbReference type="PANTHER" id="PTHR44157">
    <property type="entry name" value="DNAJ HOMOLOG SUBFAMILY C MEMBER 11"/>
    <property type="match status" value="1"/>
</dbReference>
<dbReference type="RefSeq" id="XP_066660191.1">
    <property type="nucleotide sequence ID" value="XM_066798897.1"/>
</dbReference>
<dbReference type="InterPro" id="IPR036869">
    <property type="entry name" value="J_dom_sf"/>
</dbReference>
<gene>
    <name evidence="3" type="ORF">J3D65DRAFT_611348</name>
</gene>
<keyword evidence="1" id="KW-0812">Transmembrane</keyword>
<evidence type="ECO:0000256" key="1">
    <source>
        <dbReference type="SAM" id="Phobius"/>
    </source>
</evidence>
<dbReference type="PROSITE" id="PS50076">
    <property type="entry name" value="DNAJ_2"/>
    <property type="match status" value="1"/>
</dbReference>
<dbReference type="SMART" id="SM00271">
    <property type="entry name" value="DnaJ"/>
    <property type="match status" value="1"/>
</dbReference>
<keyword evidence="1" id="KW-1133">Transmembrane helix</keyword>
<protein>
    <submittedName>
        <fullName evidence="3">Membrane associated DnaJ chaperone-like protein</fullName>
    </submittedName>
</protein>
<dbReference type="PANTHER" id="PTHR44157:SF1">
    <property type="entry name" value="DNAJ HOMOLOG SUBFAMILY C MEMBER 11"/>
    <property type="match status" value="1"/>
</dbReference>
<name>A0ABR1MAR1_9PEZI</name>